<dbReference type="STRING" id="2017.SAMN05444320_106563"/>
<evidence type="ECO:0000259" key="1">
    <source>
        <dbReference type="Pfam" id="PF07398"/>
    </source>
</evidence>
<dbReference type="SUPFAM" id="SSF55718">
    <property type="entry name" value="SCP-like"/>
    <property type="match status" value="1"/>
</dbReference>
<sequence>MSAAETRPDLRSLALARSAAAAQAAGRATAGLTALDQATDRLLDVVDGMDETTAHGPSLCPGWTRAHAITHLARNADALVNLLTWARTGVEHQMYASRADRDADIEEGAARHWRLLAEDVRAACERFAAAAARLPEDAWRAEVIGGRGRPIMAYDIPWMRLREVWVHLVDLDRGVGFGDIPDGHLEPLLDDAVVQFRGRSDVPPMRLHVDLPDGGQRVWELAPSASGTPTSIRGRAASVLAWLTGRGDGMALAGELPELPPWI</sequence>
<evidence type="ECO:0000259" key="2">
    <source>
        <dbReference type="Pfam" id="PF11716"/>
    </source>
</evidence>
<organism evidence="3 4">
    <name type="scientific">Streptoalloteichus hindustanus</name>
    <dbReference type="NCBI Taxonomy" id="2017"/>
    <lineage>
        <taxon>Bacteria</taxon>
        <taxon>Bacillati</taxon>
        <taxon>Actinomycetota</taxon>
        <taxon>Actinomycetes</taxon>
        <taxon>Pseudonocardiales</taxon>
        <taxon>Pseudonocardiaceae</taxon>
        <taxon>Streptoalloteichus</taxon>
    </lineage>
</organism>
<dbReference type="InterPro" id="IPR036527">
    <property type="entry name" value="SCP2_sterol-bd_dom_sf"/>
</dbReference>
<keyword evidence="4" id="KW-1185">Reference proteome</keyword>
<accession>A0A1M5HHG5</accession>
<evidence type="ECO:0000313" key="3">
    <source>
        <dbReference type="EMBL" id="SHG15396.1"/>
    </source>
</evidence>
<name>A0A1M5HHG5_STRHI</name>
<dbReference type="EMBL" id="FQVN01000006">
    <property type="protein sequence ID" value="SHG15396.1"/>
    <property type="molecule type" value="Genomic_DNA"/>
</dbReference>
<dbReference type="SUPFAM" id="SSF109854">
    <property type="entry name" value="DinB/YfiT-like putative metalloenzymes"/>
    <property type="match status" value="1"/>
</dbReference>
<proteinExistence type="predicted"/>
<dbReference type="InterPro" id="IPR017517">
    <property type="entry name" value="Maleyloyr_isom"/>
</dbReference>
<keyword evidence="3" id="KW-0670">Pyruvate</keyword>
<feature type="domain" description="MDMPI C-terminal" evidence="1">
    <location>
        <begin position="187"/>
        <end position="261"/>
    </location>
</feature>
<dbReference type="OrthoDB" id="5118203at2"/>
<evidence type="ECO:0000313" key="4">
    <source>
        <dbReference type="Proteomes" id="UP000184501"/>
    </source>
</evidence>
<protein>
    <submittedName>
        <fullName evidence="3">Maleylpyruvate isomerase</fullName>
    </submittedName>
</protein>
<dbReference type="InterPro" id="IPR010872">
    <property type="entry name" value="MDMPI_C-term_domain"/>
</dbReference>
<dbReference type="InterPro" id="IPR024344">
    <property type="entry name" value="MDMPI_metal-binding"/>
</dbReference>
<reference evidence="3 4" key="1">
    <citation type="submission" date="2016-11" db="EMBL/GenBank/DDBJ databases">
        <authorList>
            <person name="Jaros S."/>
            <person name="Januszkiewicz K."/>
            <person name="Wedrychowicz H."/>
        </authorList>
    </citation>
    <scope>NUCLEOTIDE SEQUENCE [LARGE SCALE GENOMIC DNA]</scope>
    <source>
        <strain evidence="3 4">DSM 44523</strain>
    </source>
</reference>
<dbReference type="Gene3D" id="1.20.120.450">
    <property type="entry name" value="dinb family like domain"/>
    <property type="match status" value="1"/>
</dbReference>
<keyword evidence="3" id="KW-0413">Isomerase</keyword>
<dbReference type="Gene3D" id="3.30.1050.20">
    <property type="match status" value="1"/>
</dbReference>
<dbReference type="Pfam" id="PF07398">
    <property type="entry name" value="MDMPI_C"/>
    <property type="match status" value="1"/>
</dbReference>
<dbReference type="Pfam" id="PF11716">
    <property type="entry name" value="MDMPI_N"/>
    <property type="match status" value="1"/>
</dbReference>
<feature type="domain" description="Mycothiol-dependent maleylpyruvate isomerase metal-binding" evidence="2">
    <location>
        <begin position="35"/>
        <end position="171"/>
    </location>
</feature>
<dbReference type="GO" id="GO:0016853">
    <property type="term" value="F:isomerase activity"/>
    <property type="evidence" value="ECO:0007669"/>
    <property type="project" value="UniProtKB-KW"/>
</dbReference>
<dbReference type="Proteomes" id="UP000184501">
    <property type="component" value="Unassembled WGS sequence"/>
</dbReference>
<gene>
    <name evidence="3" type="ORF">SAMN05444320_106563</name>
</gene>
<dbReference type="NCBIfam" id="TIGR03083">
    <property type="entry name" value="maleylpyruvate isomerase family mycothiol-dependent enzyme"/>
    <property type="match status" value="1"/>
</dbReference>
<dbReference type="RefSeq" id="WP_073485956.1">
    <property type="nucleotide sequence ID" value="NZ_FQVN01000006.1"/>
</dbReference>
<dbReference type="InterPro" id="IPR034660">
    <property type="entry name" value="DinB/YfiT-like"/>
</dbReference>
<dbReference type="AlphaFoldDB" id="A0A1M5HHG5"/>
<dbReference type="GO" id="GO:0046872">
    <property type="term" value="F:metal ion binding"/>
    <property type="evidence" value="ECO:0007669"/>
    <property type="project" value="InterPro"/>
</dbReference>